<reference evidence="1 2" key="1">
    <citation type="journal article" name="Nat. Commun.">
        <title>Undinarchaeota illuminate DPANN phylogeny and the impact of gene transfer on archaeal evolution.</title>
        <authorList>
            <person name="Dombrowski N."/>
            <person name="Williams T.A."/>
            <person name="Sun J."/>
            <person name="Woodcroft B.J."/>
            <person name="Lee J.H."/>
            <person name="Minh B.Q."/>
            <person name="Rinke C."/>
            <person name="Spang A."/>
        </authorList>
    </citation>
    <scope>NUCLEOTIDE SEQUENCE [LARGE SCALE GENOMIC DNA]</scope>
    <source>
        <strain evidence="1">MAG_bin1129</strain>
    </source>
</reference>
<comment type="caution">
    <text evidence="1">The sequence shown here is derived from an EMBL/GenBank/DDBJ whole genome shotgun (WGS) entry which is preliminary data.</text>
</comment>
<dbReference type="AlphaFoldDB" id="A0A832V1A7"/>
<evidence type="ECO:0000313" key="2">
    <source>
        <dbReference type="Proteomes" id="UP000646946"/>
    </source>
</evidence>
<dbReference type="EMBL" id="DVAB01000014">
    <property type="protein sequence ID" value="HIK00183.1"/>
    <property type="molecule type" value="Genomic_DNA"/>
</dbReference>
<dbReference type="Proteomes" id="UP000646946">
    <property type="component" value="Unassembled WGS sequence"/>
</dbReference>
<sequence>MPEKSSKNVAQNLKAEAEALFNKGIKISSVFNKLSVGLFMFKKNPDDKMKVAYTCQKCNHIFSGELDLEMPYTVKCEKCEVLIFKQEKTPKKGIKKLAKS</sequence>
<evidence type="ECO:0000313" key="1">
    <source>
        <dbReference type="EMBL" id="HIK00183.1"/>
    </source>
</evidence>
<gene>
    <name evidence="1" type="ORF">H1016_01440</name>
</gene>
<organism evidence="1 2">
    <name type="scientific">Candidatus Naiadarchaeum limnaeum</name>
    <dbReference type="NCBI Taxonomy" id="2756139"/>
    <lineage>
        <taxon>Archaea</taxon>
        <taxon>Candidatus Undinarchaeota</taxon>
        <taxon>Candidatus Undinarchaeia</taxon>
        <taxon>Candidatus Naiadarchaeales</taxon>
        <taxon>Candidatus Naiadarchaeaceae</taxon>
        <taxon>Candidatus Naiadarchaeum</taxon>
    </lineage>
</organism>
<accession>A0A832V1A7</accession>
<keyword evidence="2" id="KW-1185">Reference proteome</keyword>
<name>A0A832V1A7_9ARCH</name>
<proteinExistence type="predicted"/>
<protein>
    <submittedName>
        <fullName evidence="1">Uncharacterized protein</fullName>
    </submittedName>
</protein>